<dbReference type="InterPro" id="IPR041687">
    <property type="entry name" value="HTH_46"/>
</dbReference>
<reference evidence="2" key="1">
    <citation type="submission" date="2022-12" db="EMBL/GenBank/DDBJ databases">
        <title>NDM-1 containing novel ST 2018 Pseudenterobacter timonensis.</title>
        <authorList>
            <person name="Halder G."/>
            <person name="Mandal S."/>
            <person name="Dutta S."/>
        </authorList>
    </citation>
    <scope>NUCLEOTIDE SEQUENCE</scope>
    <source>
        <strain evidence="2">CNCI147</strain>
    </source>
</reference>
<dbReference type="EMBL" id="JAQGEC010000014">
    <property type="protein sequence ID" value="MDR9891636.1"/>
    <property type="molecule type" value="Genomic_DNA"/>
</dbReference>
<evidence type="ECO:0000259" key="1">
    <source>
        <dbReference type="Pfam" id="PF15977"/>
    </source>
</evidence>
<comment type="caution">
    <text evidence="2">The sequence shown here is derived from an EMBL/GenBank/DDBJ whole genome shotgun (WGS) entry which is preliminary data.</text>
</comment>
<dbReference type="InterPro" id="IPR014710">
    <property type="entry name" value="RmlC-like_jellyroll"/>
</dbReference>
<evidence type="ECO:0000313" key="2">
    <source>
        <dbReference type="EMBL" id="MDR9891636.1"/>
    </source>
</evidence>
<dbReference type="InterPro" id="IPR018490">
    <property type="entry name" value="cNMP-bd_dom_sf"/>
</dbReference>
<dbReference type="Pfam" id="PF15977">
    <property type="entry name" value="HTH_46"/>
    <property type="match status" value="1"/>
</dbReference>
<sequence length="221" mass="24688">MSLTSGSVAGKETSPYGRVLIEALRPQAKLMKIAPRRNLYLRIDNELYCYLLLEGSFGVYRKSDDRMLVIISGPSILGLSGLVTGNATIYLKALVPCVAAKIPLKTVQRTIEEQDLWEALSRYMMLIAVHLYIAGEQLSAPTASETVYTQLKVLMTEDPSIRNKITAERYIRDKTELSRSMIMRILSDLKKGGYIEIQKGILVNLHGLPEKKVPTFIPDNG</sequence>
<organism evidence="2 3">
    <name type="scientific">Pseudenterobacter timonensis</name>
    <dbReference type="NCBI Taxonomy" id="1755099"/>
    <lineage>
        <taxon>Bacteria</taxon>
        <taxon>Pseudomonadati</taxon>
        <taxon>Pseudomonadota</taxon>
        <taxon>Gammaproteobacteria</taxon>
        <taxon>Enterobacterales</taxon>
        <taxon>Enterobacteriaceae</taxon>
        <taxon>Pseudenterobacter</taxon>
    </lineage>
</organism>
<protein>
    <submittedName>
        <fullName evidence="2">Helix-turn-helix domain-containing protein</fullName>
    </submittedName>
</protein>
<dbReference type="RefSeq" id="WP_310826836.1">
    <property type="nucleotide sequence ID" value="NZ_JAQGEC010000014.1"/>
</dbReference>
<dbReference type="Gene3D" id="2.60.120.10">
    <property type="entry name" value="Jelly Rolls"/>
    <property type="match status" value="1"/>
</dbReference>
<accession>A0AAE4DQ43</accession>
<dbReference type="SUPFAM" id="SSF51206">
    <property type="entry name" value="cAMP-binding domain-like"/>
    <property type="match status" value="1"/>
</dbReference>
<name>A0AAE4DQ43_9ENTR</name>
<proteinExistence type="predicted"/>
<dbReference type="AlphaFoldDB" id="A0AAE4DQ43"/>
<feature type="domain" description="IprA winged helix-turn-helix" evidence="1">
    <location>
        <begin position="145"/>
        <end position="209"/>
    </location>
</feature>
<dbReference type="Proteomes" id="UP001248822">
    <property type="component" value="Unassembled WGS sequence"/>
</dbReference>
<gene>
    <name evidence="2" type="ORF">O7047_15550</name>
</gene>
<evidence type="ECO:0000313" key="3">
    <source>
        <dbReference type="Proteomes" id="UP001248822"/>
    </source>
</evidence>